<reference evidence="3" key="1">
    <citation type="submission" date="2021-06" db="EMBL/GenBank/DDBJ databases">
        <authorList>
            <person name="Hodson N. C."/>
            <person name="Mongue J. A."/>
            <person name="Jaron S. K."/>
        </authorList>
    </citation>
    <scope>NUCLEOTIDE SEQUENCE</scope>
</reference>
<dbReference type="OrthoDB" id="6499973at2759"/>
<evidence type="ECO:0000313" key="4">
    <source>
        <dbReference type="Proteomes" id="UP000708208"/>
    </source>
</evidence>
<feature type="transmembrane region" description="Helical" evidence="2">
    <location>
        <begin position="94"/>
        <end position="121"/>
    </location>
</feature>
<dbReference type="Proteomes" id="UP000708208">
    <property type="component" value="Unassembled WGS sequence"/>
</dbReference>
<keyword evidence="4" id="KW-1185">Reference proteome</keyword>
<accession>A0A8J2JQL4</accession>
<feature type="non-terminal residue" evidence="3">
    <location>
        <position position="1"/>
    </location>
</feature>
<comment type="caution">
    <text evidence="3">The sequence shown here is derived from an EMBL/GenBank/DDBJ whole genome shotgun (WGS) entry which is preliminary data.</text>
</comment>
<dbReference type="EMBL" id="CAJVCH010120918">
    <property type="protein sequence ID" value="CAG7725347.1"/>
    <property type="molecule type" value="Genomic_DNA"/>
</dbReference>
<keyword evidence="2" id="KW-1133">Transmembrane helix</keyword>
<evidence type="ECO:0000256" key="1">
    <source>
        <dbReference type="SAM" id="MobiDB-lite"/>
    </source>
</evidence>
<proteinExistence type="predicted"/>
<name>A0A8J2JQL4_9HEXA</name>
<keyword evidence="2" id="KW-0472">Membrane</keyword>
<gene>
    <name evidence="3" type="ORF">AFUS01_LOCUS14310</name>
</gene>
<keyword evidence="2" id="KW-0812">Transmembrane</keyword>
<dbReference type="AlphaFoldDB" id="A0A8J2JQL4"/>
<feature type="compositionally biased region" description="Basic and acidic residues" evidence="1">
    <location>
        <begin position="1"/>
        <end position="14"/>
    </location>
</feature>
<evidence type="ECO:0000256" key="2">
    <source>
        <dbReference type="SAM" id="Phobius"/>
    </source>
</evidence>
<evidence type="ECO:0000313" key="3">
    <source>
        <dbReference type="EMBL" id="CAG7725347.1"/>
    </source>
</evidence>
<protein>
    <submittedName>
        <fullName evidence="3">Uncharacterized protein</fullName>
    </submittedName>
</protein>
<organism evidence="3 4">
    <name type="scientific">Allacma fusca</name>
    <dbReference type="NCBI Taxonomy" id="39272"/>
    <lineage>
        <taxon>Eukaryota</taxon>
        <taxon>Metazoa</taxon>
        <taxon>Ecdysozoa</taxon>
        <taxon>Arthropoda</taxon>
        <taxon>Hexapoda</taxon>
        <taxon>Collembola</taxon>
        <taxon>Symphypleona</taxon>
        <taxon>Sminthuridae</taxon>
        <taxon>Allacma</taxon>
    </lineage>
</organism>
<feature type="region of interest" description="Disordered" evidence="1">
    <location>
        <begin position="1"/>
        <end position="36"/>
    </location>
</feature>
<sequence>TKDHEFSGDFERNLPTHRRQPLNSLSASEEKNHRQRKLSVISNGRVFTHGRGYHLHNHCHRHQGVGRDNSTSAQSNSSTSTITQHYYPEGGWGYIVLITAVLSHVLMCGLNLCAGLMIWAIMSKFGSDVKSEAGS</sequence>